<dbReference type="SUPFAM" id="SSF53335">
    <property type="entry name" value="S-adenosyl-L-methionine-dependent methyltransferases"/>
    <property type="match status" value="1"/>
</dbReference>
<dbReference type="GO" id="GO:0032259">
    <property type="term" value="P:methylation"/>
    <property type="evidence" value="ECO:0007669"/>
    <property type="project" value="UniProtKB-KW"/>
</dbReference>
<evidence type="ECO:0000313" key="2">
    <source>
        <dbReference type="Proteomes" id="UP000027135"/>
    </source>
</evidence>
<sequence length="98" mass="11405">MSDARSNSLLQGKNRIFRANMNGNMDTLWMTELEVVFGLPLHYTDTGNLHFSKRQQLLGRAWSVPVVKHILQPLKFYFKCEGQKSVKWGKNDHTKQLE</sequence>
<organism evidence="1 2">
    <name type="scientific">Zootermopsis nevadensis</name>
    <name type="common">Dampwood termite</name>
    <dbReference type="NCBI Taxonomy" id="136037"/>
    <lineage>
        <taxon>Eukaryota</taxon>
        <taxon>Metazoa</taxon>
        <taxon>Ecdysozoa</taxon>
        <taxon>Arthropoda</taxon>
        <taxon>Hexapoda</taxon>
        <taxon>Insecta</taxon>
        <taxon>Pterygota</taxon>
        <taxon>Neoptera</taxon>
        <taxon>Polyneoptera</taxon>
        <taxon>Dictyoptera</taxon>
        <taxon>Blattodea</taxon>
        <taxon>Blattoidea</taxon>
        <taxon>Termitoidae</taxon>
        <taxon>Termopsidae</taxon>
        <taxon>Zootermopsis</taxon>
    </lineage>
</organism>
<dbReference type="EMBL" id="KK853412">
    <property type="protein sequence ID" value="KDR07778.1"/>
    <property type="molecule type" value="Genomic_DNA"/>
</dbReference>
<dbReference type="Proteomes" id="UP000027135">
    <property type="component" value="Unassembled WGS sequence"/>
</dbReference>
<keyword evidence="2" id="KW-1185">Reference proteome</keyword>
<name>A0A067QJJ4_ZOONE</name>
<dbReference type="InParanoid" id="A0A067QJJ4"/>
<dbReference type="InterPro" id="IPR029063">
    <property type="entry name" value="SAM-dependent_MTases_sf"/>
</dbReference>
<dbReference type="OMA" id="FRANMNG"/>
<protein>
    <submittedName>
        <fullName evidence="1">DNA (Cytosine-5)-methyltransferase 3B</fullName>
    </submittedName>
</protein>
<keyword evidence="1" id="KW-0489">Methyltransferase</keyword>
<gene>
    <name evidence="1" type="ORF">L798_02562</name>
</gene>
<dbReference type="STRING" id="136037.A0A067QJJ4"/>
<accession>A0A067QJJ4</accession>
<evidence type="ECO:0000313" key="1">
    <source>
        <dbReference type="EMBL" id="KDR07778.1"/>
    </source>
</evidence>
<keyword evidence="1" id="KW-0808">Transferase</keyword>
<dbReference type="AlphaFoldDB" id="A0A067QJJ4"/>
<dbReference type="GO" id="GO:0008168">
    <property type="term" value="F:methyltransferase activity"/>
    <property type="evidence" value="ECO:0007669"/>
    <property type="project" value="UniProtKB-KW"/>
</dbReference>
<reference evidence="1 2" key="1">
    <citation type="journal article" date="2014" name="Nat. Commun.">
        <title>Molecular traces of alternative social organization in a termite genome.</title>
        <authorList>
            <person name="Terrapon N."/>
            <person name="Li C."/>
            <person name="Robertson H.M."/>
            <person name="Ji L."/>
            <person name="Meng X."/>
            <person name="Booth W."/>
            <person name="Chen Z."/>
            <person name="Childers C.P."/>
            <person name="Glastad K.M."/>
            <person name="Gokhale K."/>
            <person name="Gowin J."/>
            <person name="Gronenberg W."/>
            <person name="Hermansen R.A."/>
            <person name="Hu H."/>
            <person name="Hunt B.G."/>
            <person name="Huylmans A.K."/>
            <person name="Khalil S.M."/>
            <person name="Mitchell R.D."/>
            <person name="Munoz-Torres M.C."/>
            <person name="Mustard J.A."/>
            <person name="Pan H."/>
            <person name="Reese J.T."/>
            <person name="Scharf M.E."/>
            <person name="Sun F."/>
            <person name="Vogel H."/>
            <person name="Xiao J."/>
            <person name="Yang W."/>
            <person name="Yang Z."/>
            <person name="Yang Z."/>
            <person name="Zhou J."/>
            <person name="Zhu J."/>
            <person name="Brent C.S."/>
            <person name="Elsik C.G."/>
            <person name="Goodisman M.A."/>
            <person name="Liberles D.A."/>
            <person name="Roe R.M."/>
            <person name="Vargo E.L."/>
            <person name="Vilcinskas A."/>
            <person name="Wang J."/>
            <person name="Bornberg-Bauer E."/>
            <person name="Korb J."/>
            <person name="Zhang G."/>
            <person name="Liebig J."/>
        </authorList>
    </citation>
    <scope>NUCLEOTIDE SEQUENCE [LARGE SCALE GENOMIC DNA]</scope>
    <source>
        <tissue evidence="1">Whole organism</tissue>
    </source>
</reference>
<proteinExistence type="predicted"/>
<dbReference type="Gene3D" id="2.20.70.90">
    <property type="match status" value="1"/>
</dbReference>